<dbReference type="InterPro" id="IPR036291">
    <property type="entry name" value="NAD(P)-bd_dom_sf"/>
</dbReference>
<evidence type="ECO:0000256" key="1">
    <source>
        <dbReference type="ARBA" id="ARBA00001957"/>
    </source>
</evidence>
<dbReference type="SMART" id="SM00822">
    <property type="entry name" value="PKS_KR"/>
    <property type="match status" value="1"/>
</dbReference>
<dbReference type="InterPro" id="IPR016036">
    <property type="entry name" value="Malonyl_transacylase_ACP-bd"/>
</dbReference>
<dbReference type="GO" id="GO:0004312">
    <property type="term" value="F:fatty acid synthase activity"/>
    <property type="evidence" value="ECO:0007669"/>
    <property type="project" value="TreeGrafter"/>
</dbReference>
<dbReference type="PROSITE" id="PS52004">
    <property type="entry name" value="KS3_2"/>
    <property type="match status" value="1"/>
</dbReference>
<dbReference type="Gene3D" id="3.40.47.10">
    <property type="match status" value="1"/>
</dbReference>
<dbReference type="Gene3D" id="1.10.1200.10">
    <property type="entry name" value="ACP-like"/>
    <property type="match status" value="1"/>
</dbReference>
<evidence type="ECO:0000256" key="4">
    <source>
        <dbReference type="ARBA" id="ARBA00022679"/>
    </source>
</evidence>
<dbReference type="GO" id="GO:0033068">
    <property type="term" value="P:macrolide biosynthetic process"/>
    <property type="evidence" value="ECO:0007669"/>
    <property type="project" value="UniProtKB-ARBA"/>
</dbReference>
<dbReference type="Pfam" id="PF00550">
    <property type="entry name" value="PP-binding"/>
    <property type="match status" value="1"/>
</dbReference>
<dbReference type="InterPro" id="IPR016039">
    <property type="entry name" value="Thiolase-like"/>
</dbReference>
<keyword evidence="6" id="KW-0511">Multifunctional enzyme</keyword>
<dbReference type="PROSITE" id="PS00606">
    <property type="entry name" value="KS3_1"/>
    <property type="match status" value="1"/>
</dbReference>
<dbReference type="GO" id="GO:0031177">
    <property type="term" value="F:phosphopantetheine binding"/>
    <property type="evidence" value="ECO:0007669"/>
    <property type="project" value="InterPro"/>
</dbReference>
<dbReference type="CDD" id="cd08952">
    <property type="entry name" value="KR_1_SDR_x"/>
    <property type="match status" value="1"/>
</dbReference>
<dbReference type="InterPro" id="IPR014031">
    <property type="entry name" value="Ketoacyl_synth_C"/>
</dbReference>
<comment type="caution">
    <text evidence="10">The sequence shown here is derived from an EMBL/GenBank/DDBJ whole genome shotgun (WGS) entry which is preliminary data.</text>
</comment>
<keyword evidence="4" id="KW-0808">Transferase</keyword>
<dbReference type="InterPro" id="IPR009081">
    <property type="entry name" value="PP-bd_ACP"/>
</dbReference>
<dbReference type="GO" id="GO:0006633">
    <property type="term" value="P:fatty acid biosynthetic process"/>
    <property type="evidence" value="ECO:0007669"/>
    <property type="project" value="InterPro"/>
</dbReference>
<dbReference type="SUPFAM" id="SSF51735">
    <property type="entry name" value="NAD(P)-binding Rossmann-fold domains"/>
    <property type="match status" value="2"/>
</dbReference>
<feature type="domain" description="Carrier" evidence="8">
    <location>
        <begin position="1471"/>
        <end position="1545"/>
    </location>
</feature>
<sequence>MTDQQKLVDYLKWVTADLHRTRLRLEELESGVREPIAIVGMSCRYPGGVRSPGDLWRLLAEGTDAVSSFPSDRGWDTARLYHPDPGHPGTSYAREGGFLYDAAEFDADFFGISPREAMAVDPQQRLLLEASWEVLEGARIDPGTLRGSRTGVFTGVMYGDYGARLMGSDAQEYEGLVGNGSAGSVASGRVSYTFGFEGPAVTVDTACSSSLVALHLACQALERGECSLALAGGVTVMATPMLFVEFSRQRAMAPDGRCKSFAASADGAGWAEGVGMLALERLSDARRNGRTVLAVVRGSAVNQDGASNGLTAPNGPAQQRLIQQALARAGLSAADVDVVEGHGTGTTLGDPIEAQALLATYGRNRPGGRPLWLGSVKSNIGHTQAAAGVAGVIKMVEAMGHEELPRTLHVDAPSPHVDWEAGGVRLLTEPVAWPRGDRPRRAGVSSFGIGGTNAHVILEEAPRAEERGEPEGREGPVPARRGGAVPWILSARSAAALRAQAGRLRAFVAGAPGLCVTEVGRSLATTRALLDHRAVVVAEDREEFVRRLGFLAEGEPAGNVVEGVAAAGGIGFLFSGQGSQRLGMGRQLHQAFPVFADALDEVCQRLEPLLGRSLKQVMWAARGSAEATLLDQTAHTQAALFAVEVALFRLLHHYGLRPDVVMGHSVGEVAAAHVAGVLSLTDACTLVAARGRLMQELPPGGAMVAVEAEEGEVAEALDGLGGGVSVAAVNGPRAVVVSGDEDAVLSVADGFSSRGRRTSRLRVSHAFHSPRMDPALHEFGQVARSLTYHAPRIPVVSNVTGDLATDGQLCDPGYWVAHARHAVRFADGVATLYAQGVSVCLELGPDSVLAPLAAGCLAPGTPAPVAVLNARRPEPQTLLAALGHAHVRGADVDWAAHYAEYGTGTVALPTYAFQHRRHWIDAAPRGAGAGSGTAPEARFWTAVERQDLDALGADLHIGEDGLAALKTLLPALAGWRRRQRRHLRLDWEPVADPDGSARAGTWLVAVPDGAEAERVVGALNGPSFQAVPVPVDVASARVTDLVRSLGSALAQGEVDGVLCLFPPAGGGRDGTPAAALAATRALADALDELGLTVPLWIGTRGAMAAHERDPAPDPAQAMFWGLGQTLAAERVQRRFGLVDLPGGAGAADGDVLAGSAPRLARLLAAGTEHDQVALRPSGTRVRRLVPGGHQGGRDADGRRWQPAGTVLVCGSLRSGPGAEVARWVAGHEGARVLAVPPPGQAADPVPAGLRDELGDRLVVADADLTDRPAVAALLASVPEELPVTAVIHLAAPLPDAEPRPSRPPSPTQVPADVVAAVHLDELTRGLELTAFVTVSSLTGAFGLPGFGGEGPAHAALDALAAGRRARALPALSLLVAPWDETVTAGAGGPGVTGAAPEDVTALLARAPQLGEHTQVVADFDWERLVPRLAGGRAGGLLLGVPEARRALDATPHADGPVPRGLADVPAPERLGFLLDLIRRQVASVLGHADPGAIADDSDFIGLGLSSFTALELSTRLRTAGIDVSTADVYDHPSPGALAGHLHARIGDAGTPSASAPVLEAT</sequence>
<dbReference type="InterPro" id="IPR014043">
    <property type="entry name" value="Acyl_transferase_dom"/>
</dbReference>
<dbReference type="PROSITE" id="PS50075">
    <property type="entry name" value="CARRIER"/>
    <property type="match status" value="1"/>
</dbReference>
<dbReference type="SMART" id="SM00827">
    <property type="entry name" value="PKS_AT"/>
    <property type="match status" value="1"/>
</dbReference>
<dbReference type="InterPro" id="IPR013968">
    <property type="entry name" value="PKS_KR"/>
</dbReference>
<dbReference type="SUPFAM" id="SSF47336">
    <property type="entry name" value="ACP-like"/>
    <property type="match status" value="1"/>
</dbReference>
<dbReference type="FunFam" id="3.40.47.10:FF:000019">
    <property type="entry name" value="Polyketide synthase type I"/>
    <property type="match status" value="1"/>
</dbReference>
<dbReference type="Pfam" id="PF18369">
    <property type="entry name" value="PKS_DE"/>
    <property type="match status" value="1"/>
</dbReference>
<dbReference type="NCBIfam" id="NF045894">
    <property type="entry name" value="PKS_plus_SDR"/>
    <property type="match status" value="1"/>
</dbReference>
<evidence type="ECO:0000256" key="6">
    <source>
        <dbReference type="ARBA" id="ARBA00023268"/>
    </source>
</evidence>
<dbReference type="InterPro" id="IPR036736">
    <property type="entry name" value="ACP-like_sf"/>
</dbReference>
<protein>
    <recommendedName>
        <fullName evidence="12">Type I polyketide synthase</fullName>
    </recommendedName>
</protein>
<dbReference type="PANTHER" id="PTHR43775">
    <property type="entry name" value="FATTY ACID SYNTHASE"/>
    <property type="match status" value="1"/>
</dbReference>
<dbReference type="InterPro" id="IPR015083">
    <property type="entry name" value="NorB/c/GfsB-D-like_docking"/>
</dbReference>
<dbReference type="GO" id="GO:0004315">
    <property type="term" value="F:3-oxoacyl-[acyl-carrier-protein] synthase activity"/>
    <property type="evidence" value="ECO:0007669"/>
    <property type="project" value="InterPro"/>
</dbReference>
<keyword evidence="2" id="KW-0596">Phosphopantetheine</keyword>
<dbReference type="CDD" id="cd00833">
    <property type="entry name" value="PKS"/>
    <property type="match status" value="1"/>
</dbReference>
<reference evidence="10" key="2">
    <citation type="submission" date="2020-09" db="EMBL/GenBank/DDBJ databases">
        <authorList>
            <person name="Sun Q."/>
            <person name="Ohkuma M."/>
        </authorList>
    </citation>
    <scope>NUCLEOTIDE SEQUENCE</scope>
    <source>
        <strain evidence="10">JCM 4490</strain>
    </source>
</reference>
<keyword evidence="3" id="KW-0597">Phosphoprotein</keyword>
<dbReference type="FunFam" id="3.40.366.10:FF:000002">
    <property type="entry name" value="Probable polyketide synthase 2"/>
    <property type="match status" value="1"/>
</dbReference>
<dbReference type="InterPro" id="IPR001227">
    <property type="entry name" value="Ac_transferase_dom_sf"/>
</dbReference>
<dbReference type="Proteomes" id="UP000620224">
    <property type="component" value="Unassembled WGS sequence"/>
</dbReference>
<dbReference type="InterPro" id="IPR018201">
    <property type="entry name" value="Ketoacyl_synth_AS"/>
</dbReference>
<dbReference type="InterPro" id="IPR032821">
    <property type="entry name" value="PKS_assoc"/>
</dbReference>
<dbReference type="Pfam" id="PF00698">
    <property type="entry name" value="Acyl_transf_1"/>
    <property type="match status" value="1"/>
</dbReference>
<keyword evidence="5" id="KW-0045">Antibiotic biosynthesis</keyword>
<dbReference type="Pfam" id="PF08990">
    <property type="entry name" value="Docking"/>
    <property type="match status" value="1"/>
</dbReference>
<dbReference type="InterPro" id="IPR014030">
    <property type="entry name" value="Ketoacyl_synth_N"/>
</dbReference>
<dbReference type="Pfam" id="PF16197">
    <property type="entry name" value="KAsynt_C_assoc"/>
    <property type="match status" value="1"/>
</dbReference>
<dbReference type="Pfam" id="PF08659">
    <property type="entry name" value="KR"/>
    <property type="match status" value="1"/>
</dbReference>
<dbReference type="EMBL" id="BMUE01000014">
    <property type="protein sequence ID" value="GGW70296.1"/>
    <property type="molecule type" value="Genomic_DNA"/>
</dbReference>
<dbReference type="InterPro" id="IPR020806">
    <property type="entry name" value="PKS_PP-bd"/>
</dbReference>
<dbReference type="SUPFAM" id="SSF52151">
    <property type="entry name" value="FabD/lysophospholipase-like"/>
    <property type="match status" value="1"/>
</dbReference>
<evidence type="ECO:0000256" key="7">
    <source>
        <dbReference type="ARBA" id="ARBA00023315"/>
    </source>
</evidence>
<dbReference type="InterPro" id="IPR041618">
    <property type="entry name" value="PKS_DE"/>
</dbReference>
<dbReference type="Pfam" id="PF00109">
    <property type="entry name" value="ketoacyl-synt"/>
    <property type="match status" value="1"/>
</dbReference>
<evidence type="ECO:0008006" key="12">
    <source>
        <dbReference type="Google" id="ProtNLM"/>
    </source>
</evidence>
<dbReference type="InterPro" id="IPR020841">
    <property type="entry name" value="PKS_Beta-ketoAc_synthase_dom"/>
</dbReference>
<evidence type="ECO:0000259" key="9">
    <source>
        <dbReference type="PROSITE" id="PS52004"/>
    </source>
</evidence>
<accession>A0A918MU06</accession>
<dbReference type="SMART" id="SM00823">
    <property type="entry name" value="PKS_PP"/>
    <property type="match status" value="1"/>
</dbReference>
<organism evidence="10 11">
    <name type="scientific">Streptomyces lucensis JCM 4490</name>
    <dbReference type="NCBI Taxonomy" id="1306176"/>
    <lineage>
        <taxon>Bacteria</taxon>
        <taxon>Bacillati</taxon>
        <taxon>Actinomycetota</taxon>
        <taxon>Actinomycetes</taxon>
        <taxon>Kitasatosporales</taxon>
        <taxon>Streptomycetaceae</taxon>
        <taxon>Streptomyces</taxon>
    </lineage>
</organism>
<dbReference type="SUPFAM" id="SSF53901">
    <property type="entry name" value="Thiolase-like"/>
    <property type="match status" value="1"/>
</dbReference>
<dbReference type="InterPro" id="IPR016035">
    <property type="entry name" value="Acyl_Trfase/lysoPLipase"/>
</dbReference>
<keyword evidence="7" id="KW-0012">Acyltransferase</keyword>
<dbReference type="InterPro" id="IPR050091">
    <property type="entry name" value="PKS_NRPS_Biosynth_Enz"/>
</dbReference>
<dbReference type="PANTHER" id="PTHR43775:SF51">
    <property type="entry name" value="INACTIVE PHENOLPHTHIOCEROL SYNTHESIS POLYKETIDE SYNTHASE TYPE I PKS1-RELATED"/>
    <property type="match status" value="1"/>
</dbReference>
<proteinExistence type="predicted"/>
<dbReference type="RefSeq" id="WP_190018001.1">
    <property type="nucleotide sequence ID" value="NZ_BMUE01000014.1"/>
</dbReference>
<dbReference type="InterPro" id="IPR057326">
    <property type="entry name" value="KR_dom"/>
</dbReference>
<gene>
    <name evidence="10" type="ORF">GCM10010503_54380</name>
</gene>
<dbReference type="Pfam" id="PF02801">
    <property type="entry name" value="Ketoacyl-synt_C"/>
    <property type="match status" value="1"/>
</dbReference>
<reference evidence="10" key="1">
    <citation type="journal article" date="2014" name="Int. J. Syst. Evol. Microbiol.">
        <title>Complete genome sequence of Corynebacterium casei LMG S-19264T (=DSM 44701T), isolated from a smear-ripened cheese.</title>
        <authorList>
            <consortium name="US DOE Joint Genome Institute (JGI-PGF)"/>
            <person name="Walter F."/>
            <person name="Albersmeier A."/>
            <person name="Kalinowski J."/>
            <person name="Ruckert C."/>
        </authorList>
    </citation>
    <scope>NUCLEOTIDE SEQUENCE</scope>
    <source>
        <strain evidence="10">JCM 4490</strain>
    </source>
</reference>
<dbReference type="SMART" id="SM00825">
    <property type="entry name" value="PKS_KS"/>
    <property type="match status" value="1"/>
</dbReference>
<dbReference type="Gene3D" id="3.40.366.10">
    <property type="entry name" value="Malonyl-Coenzyme A Acyl Carrier Protein, domain 2"/>
    <property type="match status" value="1"/>
</dbReference>
<evidence type="ECO:0000313" key="11">
    <source>
        <dbReference type="Proteomes" id="UP000620224"/>
    </source>
</evidence>
<evidence type="ECO:0000256" key="2">
    <source>
        <dbReference type="ARBA" id="ARBA00022450"/>
    </source>
</evidence>
<feature type="domain" description="Ketosynthase family 3 (KS3)" evidence="9">
    <location>
        <begin position="33"/>
        <end position="460"/>
    </location>
</feature>
<evidence type="ECO:0000256" key="3">
    <source>
        <dbReference type="ARBA" id="ARBA00022553"/>
    </source>
</evidence>
<evidence type="ECO:0000256" key="5">
    <source>
        <dbReference type="ARBA" id="ARBA00023194"/>
    </source>
</evidence>
<dbReference type="Gene3D" id="3.40.50.720">
    <property type="entry name" value="NAD(P)-binding Rossmann-like Domain"/>
    <property type="match status" value="1"/>
</dbReference>
<comment type="cofactor">
    <cofactor evidence="1">
        <name>pantetheine 4'-phosphate</name>
        <dbReference type="ChEBI" id="CHEBI:47942"/>
    </cofactor>
</comment>
<dbReference type="Gene3D" id="3.30.70.3290">
    <property type="match status" value="1"/>
</dbReference>
<name>A0A918MU06_9ACTN</name>
<keyword evidence="11" id="KW-1185">Reference proteome</keyword>
<dbReference type="SUPFAM" id="SSF55048">
    <property type="entry name" value="Probable ACP-binding domain of malonyl-CoA ACP transacylase"/>
    <property type="match status" value="1"/>
</dbReference>
<evidence type="ECO:0000313" key="10">
    <source>
        <dbReference type="EMBL" id="GGW70296.1"/>
    </source>
</evidence>
<dbReference type="Gene3D" id="6.10.140.1830">
    <property type="match status" value="1"/>
</dbReference>
<dbReference type="SMART" id="SM01294">
    <property type="entry name" value="PKS_PP_betabranch"/>
    <property type="match status" value="1"/>
</dbReference>
<evidence type="ECO:0000259" key="8">
    <source>
        <dbReference type="PROSITE" id="PS50075"/>
    </source>
</evidence>